<organism evidence="1">
    <name type="scientific">uncultured Caudovirales phage</name>
    <dbReference type="NCBI Taxonomy" id="2100421"/>
    <lineage>
        <taxon>Viruses</taxon>
        <taxon>Duplodnaviria</taxon>
        <taxon>Heunggongvirae</taxon>
        <taxon>Uroviricota</taxon>
        <taxon>Caudoviricetes</taxon>
        <taxon>Peduoviridae</taxon>
        <taxon>Maltschvirus</taxon>
        <taxon>Maltschvirus maltsch</taxon>
    </lineage>
</organism>
<name>A0A6J5LVN8_9CAUD</name>
<gene>
    <name evidence="1" type="ORF">UFOVP315_39</name>
</gene>
<accession>A0A6J5LVN8</accession>
<sequence length="74" mass="8521">MRGLTIPEGCEPIVVLAEHLATRLAGFKRPDGLLAYWHQPTNQKRLQELPTPVRRALVWQVHRRLNQLNQAGPY</sequence>
<dbReference type="EMBL" id="LR796327">
    <property type="protein sequence ID" value="CAB4137006.1"/>
    <property type="molecule type" value="Genomic_DNA"/>
</dbReference>
<protein>
    <submittedName>
        <fullName evidence="1">Uncharacterized protein</fullName>
    </submittedName>
</protein>
<evidence type="ECO:0000313" key="1">
    <source>
        <dbReference type="EMBL" id="CAB4137006.1"/>
    </source>
</evidence>
<reference evidence="1" key="1">
    <citation type="submission" date="2020-04" db="EMBL/GenBank/DDBJ databases">
        <authorList>
            <person name="Chiriac C."/>
            <person name="Salcher M."/>
            <person name="Ghai R."/>
            <person name="Kavagutti S V."/>
        </authorList>
    </citation>
    <scope>NUCLEOTIDE SEQUENCE</scope>
</reference>
<proteinExistence type="predicted"/>